<dbReference type="Proteomes" id="UP000267606">
    <property type="component" value="Unassembled WGS sequence"/>
</dbReference>
<dbReference type="EMBL" id="UZAJ01000132">
    <property type="protein sequence ID" value="VDO25710.1"/>
    <property type="molecule type" value="Genomic_DNA"/>
</dbReference>
<organism evidence="3">
    <name type="scientific">Onchocerca flexuosa</name>
    <dbReference type="NCBI Taxonomy" id="387005"/>
    <lineage>
        <taxon>Eukaryota</taxon>
        <taxon>Metazoa</taxon>
        <taxon>Ecdysozoa</taxon>
        <taxon>Nematoda</taxon>
        <taxon>Chromadorea</taxon>
        <taxon>Rhabditida</taxon>
        <taxon>Spirurina</taxon>
        <taxon>Spiruromorpha</taxon>
        <taxon>Filarioidea</taxon>
        <taxon>Onchocercidae</taxon>
        <taxon>Onchocerca</taxon>
    </lineage>
</organism>
<evidence type="ECO:0000313" key="2">
    <source>
        <dbReference type="Proteomes" id="UP000267606"/>
    </source>
</evidence>
<protein>
    <submittedName>
        <fullName evidence="3">Ovule protein</fullName>
    </submittedName>
</protein>
<sequence>MFQGHKILSTSMYQCIDVRNYVCMCVLCTCMCVRCIAGKKRTHQYLFNDDGERLNPQSHPDVHFEV</sequence>
<keyword evidence="2" id="KW-1185">Reference proteome</keyword>
<evidence type="ECO:0000313" key="3">
    <source>
        <dbReference type="WBParaSite" id="OFLC_0000041401-mRNA-1"/>
    </source>
</evidence>
<dbReference type="AlphaFoldDB" id="A0A183GYV5"/>
<evidence type="ECO:0000313" key="1">
    <source>
        <dbReference type="EMBL" id="VDO25710.1"/>
    </source>
</evidence>
<dbReference type="WBParaSite" id="OFLC_0000041401-mRNA-1">
    <property type="protein sequence ID" value="OFLC_0000041401-mRNA-1"/>
    <property type="gene ID" value="OFLC_0000041401"/>
</dbReference>
<name>A0A183GYV5_9BILA</name>
<reference evidence="3" key="1">
    <citation type="submission" date="2016-06" db="UniProtKB">
        <authorList>
            <consortium name="WormBaseParasite"/>
        </authorList>
    </citation>
    <scope>IDENTIFICATION</scope>
</reference>
<proteinExistence type="predicted"/>
<gene>
    <name evidence="1" type="ORF">OFLC_LOCUS415</name>
</gene>
<reference evidence="1 2" key="2">
    <citation type="submission" date="2018-11" db="EMBL/GenBank/DDBJ databases">
        <authorList>
            <consortium name="Pathogen Informatics"/>
        </authorList>
    </citation>
    <scope>NUCLEOTIDE SEQUENCE [LARGE SCALE GENOMIC DNA]</scope>
</reference>
<accession>A0A183GYV5</accession>